<accession>A0A7R9G445</accession>
<evidence type="ECO:0000313" key="2">
    <source>
        <dbReference type="EMBL" id="CAD7265341.1"/>
    </source>
</evidence>
<organism evidence="2">
    <name type="scientific">Timema shepardi</name>
    <name type="common">Walking stick</name>
    <dbReference type="NCBI Taxonomy" id="629360"/>
    <lineage>
        <taxon>Eukaryota</taxon>
        <taxon>Metazoa</taxon>
        <taxon>Ecdysozoa</taxon>
        <taxon>Arthropoda</taxon>
        <taxon>Hexapoda</taxon>
        <taxon>Insecta</taxon>
        <taxon>Pterygota</taxon>
        <taxon>Neoptera</taxon>
        <taxon>Polyneoptera</taxon>
        <taxon>Phasmatodea</taxon>
        <taxon>Timematodea</taxon>
        <taxon>Timematoidea</taxon>
        <taxon>Timematidae</taxon>
        <taxon>Timema</taxon>
    </lineage>
</organism>
<dbReference type="AlphaFoldDB" id="A0A7R9G445"/>
<reference evidence="2" key="1">
    <citation type="submission" date="2020-11" db="EMBL/GenBank/DDBJ databases">
        <authorList>
            <person name="Tran Van P."/>
        </authorList>
    </citation>
    <scope>NUCLEOTIDE SEQUENCE</scope>
</reference>
<feature type="region of interest" description="Disordered" evidence="1">
    <location>
        <begin position="1"/>
        <end position="32"/>
    </location>
</feature>
<dbReference type="EMBL" id="OC005385">
    <property type="protein sequence ID" value="CAD7265341.1"/>
    <property type="molecule type" value="Genomic_DNA"/>
</dbReference>
<proteinExistence type="predicted"/>
<protein>
    <submittedName>
        <fullName evidence="2">Uncharacterized protein</fullName>
    </submittedName>
</protein>
<sequence length="160" mass="17856">MEYGELEEVNPHLRGGRVENHPPVHPTEIRTSISPSSAVKLNTMSACADYATEAGAKVSITLPLACGGIRGNKYKYNIQCEHFVIWEAKKEMGGADNRKCASERRRMEGYRNMTWSQADCVTPESVQADFVTPESAEGSRIECDYRTHLDDSARDWSISV</sequence>
<evidence type="ECO:0000256" key="1">
    <source>
        <dbReference type="SAM" id="MobiDB-lite"/>
    </source>
</evidence>
<name>A0A7R9G445_TIMSH</name>
<gene>
    <name evidence="2" type="ORF">TSIB3V08_LOCUS9380</name>
</gene>